<proteinExistence type="predicted"/>
<dbReference type="OrthoDB" id="2243440at2"/>
<feature type="domain" description="N-acetyltransferase" evidence="1">
    <location>
        <begin position="5"/>
        <end position="212"/>
    </location>
</feature>
<dbReference type="Gene3D" id="3.40.630.30">
    <property type="match status" value="1"/>
</dbReference>
<protein>
    <submittedName>
        <fullName evidence="2">GNAT family N-acetyltransferase</fullName>
    </submittedName>
</protein>
<dbReference type="SUPFAM" id="SSF55729">
    <property type="entry name" value="Acyl-CoA N-acyltransferases (Nat)"/>
    <property type="match status" value="1"/>
</dbReference>
<dbReference type="InterPro" id="IPR016181">
    <property type="entry name" value="Acyl_CoA_acyltransferase"/>
</dbReference>
<sequence>MTQELRIRPIEASDFAELHRLDRQAWFQESYEKYPEATDACVELDLNNALQDSSFGQVAVVDGQVAGLILASADNDQKHMRMIMTSPRDAVITLNAQAPEVSHHFYQIMQEERDTDNALYAEAAKSVDYQGRIVLFVVDPTFQGLGIGSKLFQSALDYFQKQAIENYYLFTDESCDYTFYDHKGWRQAGKMTLSNDATADTNETFSYFIYDNQ</sequence>
<dbReference type="AlphaFoldDB" id="A0A3N4GEM1"/>
<dbReference type="PROSITE" id="PS51186">
    <property type="entry name" value="GNAT"/>
    <property type="match status" value="1"/>
</dbReference>
<dbReference type="CDD" id="cd04301">
    <property type="entry name" value="NAT_SF"/>
    <property type="match status" value="1"/>
</dbReference>
<reference evidence="2 3" key="1">
    <citation type="submission" date="2018-11" db="EMBL/GenBank/DDBJ databases">
        <title>Aerococcus sp. SJQ22, whole genome shotgun sequence.</title>
        <authorList>
            <person name="Sun L."/>
            <person name="Gao X."/>
            <person name="Chen W."/>
            <person name="Huang K."/>
        </authorList>
    </citation>
    <scope>NUCLEOTIDE SEQUENCE [LARGE SCALE GENOMIC DNA]</scope>
    <source>
        <strain evidence="2 3">SJQ22</strain>
    </source>
</reference>
<organism evidence="2 3">
    <name type="scientific">Aerococcus agrisoli</name>
    <dbReference type="NCBI Taxonomy" id="2487350"/>
    <lineage>
        <taxon>Bacteria</taxon>
        <taxon>Bacillati</taxon>
        <taxon>Bacillota</taxon>
        <taxon>Bacilli</taxon>
        <taxon>Lactobacillales</taxon>
        <taxon>Aerococcaceae</taxon>
        <taxon>Aerococcus</taxon>
    </lineage>
</organism>
<dbReference type="InterPro" id="IPR000182">
    <property type="entry name" value="GNAT_dom"/>
</dbReference>
<evidence type="ECO:0000313" key="3">
    <source>
        <dbReference type="Proteomes" id="UP000273977"/>
    </source>
</evidence>
<gene>
    <name evidence="2" type="ORF">EF384_02735</name>
</gene>
<dbReference type="EMBL" id="RKMG01000005">
    <property type="protein sequence ID" value="RPA61313.1"/>
    <property type="molecule type" value="Genomic_DNA"/>
</dbReference>
<dbReference type="RefSeq" id="WP_123779457.1">
    <property type="nucleotide sequence ID" value="NZ_RKMG01000005.1"/>
</dbReference>
<accession>A0A3N4GEM1</accession>
<comment type="caution">
    <text evidence="2">The sequence shown here is derived from an EMBL/GenBank/DDBJ whole genome shotgun (WGS) entry which is preliminary data.</text>
</comment>
<keyword evidence="3" id="KW-1185">Reference proteome</keyword>
<dbReference type="Proteomes" id="UP000273977">
    <property type="component" value="Unassembled WGS sequence"/>
</dbReference>
<evidence type="ECO:0000259" key="1">
    <source>
        <dbReference type="PROSITE" id="PS51186"/>
    </source>
</evidence>
<evidence type="ECO:0000313" key="2">
    <source>
        <dbReference type="EMBL" id="RPA61313.1"/>
    </source>
</evidence>
<dbReference type="Pfam" id="PF00583">
    <property type="entry name" value="Acetyltransf_1"/>
    <property type="match status" value="1"/>
</dbReference>
<keyword evidence="2" id="KW-0808">Transferase</keyword>
<dbReference type="GO" id="GO:0016747">
    <property type="term" value="F:acyltransferase activity, transferring groups other than amino-acyl groups"/>
    <property type="evidence" value="ECO:0007669"/>
    <property type="project" value="InterPro"/>
</dbReference>
<name>A0A3N4GEM1_9LACT</name>